<dbReference type="EMBL" id="KN831770">
    <property type="protein sequence ID" value="KIM46954.1"/>
    <property type="molecule type" value="Genomic_DNA"/>
</dbReference>
<evidence type="ECO:0000313" key="8">
    <source>
        <dbReference type="EMBL" id="KIM46954.1"/>
    </source>
</evidence>
<dbReference type="Pfam" id="PF08510">
    <property type="entry name" value="PIG-P"/>
    <property type="match status" value="1"/>
</dbReference>
<keyword evidence="4 6" id="KW-0472">Membrane</keyword>
<keyword evidence="3 6" id="KW-1133">Transmembrane helix</keyword>
<sequence length="179" mass="20357">MANSPSEILLDTSPRSPTAPYPWPPQPEDRRSRAPEFYGFVAWTSTYLLFVLYILWALLPNAWIQWVGVTWYPNREWALLIPSWTIVVIVLTYIIYSAIAIRATPAFDDLSSITDSRISLPSQEDNDVNNPYLASVEPNAIPELYDIPIGLVNSVLYRDALRRVADSKRGASRTRSSRK</sequence>
<proteinExistence type="predicted"/>
<organism evidence="8 9">
    <name type="scientific">Hebeloma cylindrosporum</name>
    <dbReference type="NCBI Taxonomy" id="76867"/>
    <lineage>
        <taxon>Eukaryota</taxon>
        <taxon>Fungi</taxon>
        <taxon>Dikarya</taxon>
        <taxon>Basidiomycota</taxon>
        <taxon>Agaricomycotina</taxon>
        <taxon>Agaricomycetes</taxon>
        <taxon>Agaricomycetidae</taxon>
        <taxon>Agaricales</taxon>
        <taxon>Agaricineae</taxon>
        <taxon>Hymenogastraceae</taxon>
        <taxon>Hebeloma</taxon>
    </lineage>
</organism>
<evidence type="ECO:0000313" key="9">
    <source>
        <dbReference type="Proteomes" id="UP000053424"/>
    </source>
</evidence>
<evidence type="ECO:0000256" key="2">
    <source>
        <dbReference type="ARBA" id="ARBA00022692"/>
    </source>
</evidence>
<dbReference type="InterPro" id="IPR013717">
    <property type="entry name" value="PIG-P"/>
</dbReference>
<dbReference type="GO" id="GO:0005783">
    <property type="term" value="C:endoplasmic reticulum"/>
    <property type="evidence" value="ECO:0007669"/>
    <property type="project" value="TreeGrafter"/>
</dbReference>
<gene>
    <name evidence="8" type="ORF">M413DRAFT_440514</name>
</gene>
<dbReference type="InterPro" id="IPR052263">
    <property type="entry name" value="GPI_Anchor_Biosynth"/>
</dbReference>
<feature type="transmembrane region" description="Helical" evidence="6">
    <location>
        <begin position="79"/>
        <end position="101"/>
    </location>
</feature>
<reference evidence="9" key="2">
    <citation type="submission" date="2015-01" db="EMBL/GenBank/DDBJ databases">
        <title>Evolutionary Origins and Diversification of the Mycorrhizal Mutualists.</title>
        <authorList>
            <consortium name="DOE Joint Genome Institute"/>
            <consortium name="Mycorrhizal Genomics Consortium"/>
            <person name="Kohler A."/>
            <person name="Kuo A."/>
            <person name="Nagy L.G."/>
            <person name="Floudas D."/>
            <person name="Copeland A."/>
            <person name="Barry K.W."/>
            <person name="Cichocki N."/>
            <person name="Veneault-Fourrey C."/>
            <person name="LaButti K."/>
            <person name="Lindquist E.A."/>
            <person name="Lipzen A."/>
            <person name="Lundell T."/>
            <person name="Morin E."/>
            <person name="Murat C."/>
            <person name="Riley R."/>
            <person name="Ohm R."/>
            <person name="Sun H."/>
            <person name="Tunlid A."/>
            <person name="Henrissat B."/>
            <person name="Grigoriev I.V."/>
            <person name="Hibbett D.S."/>
            <person name="Martin F."/>
        </authorList>
    </citation>
    <scope>NUCLEOTIDE SEQUENCE [LARGE SCALE GENOMIC DNA]</scope>
    <source>
        <strain evidence="9">h7</strain>
    </source>
</reference>
<feature type="compositionally biased region" description="Pro residues" evidence="5">
    <location>
        <begin position="17"/>
        <end position="26"/>
    </location>
</feature>
<dbReference type="OrthoDB" id="690928at2759"/>
<protein>
    <recommendedName>
        <fullName evidence="7">PIG-P domain-containing protein</fullName>
    </recommendedName>
</protein>
<reference evidence="8 9" key="1">
    <citation type="submission" date="2014-04" db="EMBL/GenBank/DDBJ databases">
        <authorList>
            <consortium name="DOE Joint Genome Institute"/>
            <person name="Kuo A."/>
            <person name="Gay G."/>
            <person name="Dore J."/>
            <person name="Kohler A."/>
            <person name="Nagy L.G."/>
            <person name="Floudas D."/>
            <person name="Copeland A."/>
            <person name="Barry K.W."/>
            <person name="Cichocki N."/>
            <person name="Veneault-Fourrey C."/>
            <person name="LaButti K."/>
            <person name="Lindquist E.A."/>
            <person name="Lipzen A."/>
            <person name="Lundell T."/>
            <person name="Morin E."/>
            <person name="Murat C."/>
            <person name="Sun H."/>
            <person name="Tunlid A."/>
            <person name="Henrissat B."/>
            <person name="Grigoriev I.V."/>
            <person name="Hibbett D.S."/>
            <person name="Martin F."/>
            <person name="Nordberg H.P."/>
            <person name="Cantor M.N."/>
            <person name="Hua S.X."/>
        </authorList>
    </citation>
    <scope>NUCLEOTIDE SEQUENCE [LARGE SCALE GENOMIC DNA]</scope>
    <source>
        <strain evidence="9">h7</strain>
    </source>
</reference>
<evidence type="ECO:0000259" key="7">
    <source>
        <dbReference type="Pfam" id="PF08510"/>
    </source>
</evidence>
<evidence type="ECO:0000256" key="3">
    <source>
        <dbReference type="ARBA" id="ARBA00022989"/>
    </source>
</evidence>
<comment type="subcellular location">
    <subcellularLocation>
        <location evidence="1">Membrane</location>
        <topology evidence="1">Multi-pass membrane protein</topology>
    </subcellularLocation>
</comment>
<keyword evidence="2 6" id="KW-0812">Transmembrane</keyword>
<evidence type="ECO:0000256" key="4">
    <source>
        <dbReference type="ARBA" id="ARBA00023136"/>
    </source>
</evidence>
<dbReference type="HOGENOM" id="CLU_081616_2_0_1"/>
<dbReference type="GO" id="GO:0006506">
    <property type="term" value="P:GPI anchor biosynthetic process"/>
    <property type="evidence" value="ECO:0007669"/>
    <property type="project" value="TreeGrafter"/>
</dbReference>
<feature type="domain" description="PIG-P" evidence="7">
    <location>
        <begin position="36"/>
        <end position="157"/>
    </location>
</feature>
<evidence type="ECO:0000256" key="1">
    <source>
        <dbReference type="ARBA" id="ARBA00004141"/>
    </source>
</evidence>
<dbReference type="PANTHER" id="PTHR46346">
    <property type="entry name" value="PHOSPHATIDYLINOSITOL N-ACETYLGLUCOSAMINYLTRANSFERASE SUBUNIT P"/>
    <property type="match status" value="1"/>
</dbReference>
<dbReference type="PANTHER" id="PTHR46346:SF1">
    <property type="entry name" value="PHOSPHATIDYLINOSITOL N-ACETYLGLUCOSAMINYLTRANSFERASE SUBUNIT P"/>
    <property type="match status" value="1"/>
</dbReference>
<dbReference type="GO" id="GO:0016020">
    <property type="term" value="C:membrane"/>
    <property type="evidence" value="ECO:0007669"/>
    <property type="project" value="UniProtKB-SubCell"/>
</dbReference>
<feature type="transmembrane region" description="Helical" evidence="6">
    <location>
        <begin position="37"/>
        <end position="59"/>
    </location>
</feature>
<accession>A0A0C3CSA0</accession>
<keyword evidence="9" id="KW-1185">Reference proteome</keyword>
<dbReference type="Proteomes" id="UP000053424">
    <property type="component" value="Unassembled WGS sequence"/>
</dbReference>
<dbReference type="AlphaFoldDB" id="A0A0C3CSA0"/>
<evidence type="ECO:0000256" key="5">
    <source>
        <dbReference type="SAM" id="MobiDB-lite"/>
    </source>
</evidence>
<dbReference type="STRING" id="686832.A0A0C3CSA0"/>
<evidence type="ECO:0000256" key="6">
    <source>
        <dbReference type="SAM" id="Phobius"/>
    </source>
</evidence>
<name>A0A0C3CSA0_HEBCY</name>
<feature type="region of interest" description="Disordered" evidence="5">
    <location>
        <begin position="1"/>
        <end position="29"/>
    </location>
</feature>